<proteinExistence type="predicted"/>
<evidence type="ECO:0000313" key="3">
    <source>
        <dbReference type="Proteomes" id="UP000234483"/>
    </source>
</evidence>
<protein>
    <submittedName>
        <fullName evidence="2">DUF736 domain-containing protein</fullName>
    </submittedName>
</protein>
<dbReference type="Pfam" id="PF05284">
    <property type="entry name" value="DUF736"/>
    <property type="match status" value="1"/>
</dbReference>
<dbReference type="InterPro" id="IPR007948">
    <property type="entry name" value="DUF736"/>
</dbReference>
<accession>A0A2N5CW21</accession>
<dbReference type="EMBL" id="PJRQ01000014">
    <property type="protein sequence ID" value="PLR17991.1"/>
    <property type="molecule type" value="Genomic_DNA"/>
</dbReference>
<keyword evidence="4" id="KW-1185">Reference proteome</keyword>
<dbReference type="OrthoDB" id="9800788at2"/>
<evidence type="ECO:0000313" key="4">
    <source>
        <dbReference type="Proteomes" id="UP000281192"/>
    </source>
</evidence>
<organism evidence="2 3">
    <name type="scientific">Caulobacter flavus</name>
    <dbReference type="NCBI Taxonomy" id="1679497"/>
    <lineage>
        <taxon>Bacteria</taxon>
        <taxon>Pseudomonadati</taxon>
        <taxon>Pseudomonadota</taxon>
        <taxon>Alphaproteobacteria</taxon>
        <taxon>Caulobacterales</taxon>
        <taxon>Caulobacteraceae</taxon>
        <taxon>Caulobacter</taxon>
    </lineage>
</organism>
<evidence type="ECO:0000313" key="1">
    <source>
        <dbReference type="EMBL" id="AYV48239.1"/>
    </source>
</evidence>
<dbReference type="KEGG" id="cfh:C1707_19325"/>
<dbReference type="AlphaFoldDB" id="A0A2N5CW21"/>
<dbReference type="EMBL" id="CP026100">
    <property type="protein sequence ID" value="AYV48239.1"/>
    <property type="molecule type" value="Genomic_DNA"/>
</dbReference>
<gene>
    <name evidence="1" type="ORF">C1707_19325</name>
    <name evidence="2" type="ORF">CFHF_07795</name>
</gene>
<dbReference type="RefSeq" id="WP_101712455.1">
    <property type="nucleotide sequence ID" value="NZ_CP026100.1"/>
</dbReference>
<sequence>MASIGAFKKTGDEYYGEIFTLELQVTGVRFTPVTGRGGDNPPSHLIYVGRVEIGVAWPQKTNDGRAYLSVKLDDASLSAPINANLYKDEMGEDHTLIWSRPKPPKAVRT</sequence>
<name>A0A2N5CW21_9CAUL</name>
<dbReference type="Proteomes" id="UP000234483">
    <property type="component" value="Unassembled WGS sequence"/>
</dbReference>
<evidence type="ECO:0000313" key="2">
    <source>
        <dbReference type="EMBL" id="PLR17991.1"/>
    </source>
</evidence>
<reference evidence="1 4" key="2">
    <citation type="submission" date="2018-01" db="EMBL/GenBank/DDBJ databases">
        <title>Complete genome sequence of Caulobacter flavus RHGG3.</title>
        <authorList>
            <person name="Yang E."/>
        </authorList>
    </citation>
    <scope>NUCLEOTIDE SEQUENCE [LARGE SCALE GENOMIC DNA]</scope>
    <source>
        <strain evidence="1 4">RHGG3</strain>
    </source>
</reference>
<reference evidence="2 3" key="1">
    <citation type="submission" date="2017-12" db="EMBL/GenBank/DDBJ databases">
        <title>The genome sequence of Caulobacter flavus CGMCC1 15093.</title>
        <authorList>
            <person name="Gao J."/>
            <person name="Mao X."/>
            <person name="Sun J."/>
        </authorList>
    </citation>
    <scope>NUCLEOTIDE SEQUENCE [LARGE SCALE GENOMIC DNA]</scope>
    <source>
        <strain evidence="2 3">CGMCC1 15093</strain>
    </source>
</reference>
<dbReference type="Proteomes" id="UP000281192">
    <property type="component" value="Chromosome"/>
</dbReference>